<dbReference type="Proteomes" id="UP000193067">
    <property type="component" value="Unassembled WGS sequence"/>
</dbReference>
<evidence type="ECO:0000256" key="1">
    <source>
        <dbReference type="SAM" id="SignalP"/>
    </source>
</evidence>
<keyword evidence="1" id="KW-0732">Signal</keyword>
<evidence type="ECO:0000313" key="3">
    <source>
        <dbReference type="Proteomes" id="UP000193067"/>
    </source>
</evidence>
<reference evidence="2 3" key="1">
    <citation type="journal article" date="2015" name="Biotechnol. Biofuels">
        <title>Enhanced degradation of softwood versus hardwood by the white-rot fungus Pycnoporus coccineus.</title>
        <authorList>
            <person name="Couturier M."/>
            <person name="Navarro D."/>
            <person name="Chevret D."/>
            <person name="Henrissat B."/>
            <person name="Piumi F."/>
            <person name="Ruiz-Duenas F.J."/>
            <person name="Martinez A.T."/>
            <person name="Grigoriev I.V."/>
            <person name="Riley R."/>
            <person name="Lipzen A."/>
            <person name="Berrin J.G."/>
            <person name="Master E.R."/>
            <person name="Rosso M.N."/>
        </authorList>
    </citation>
    <scope>NUCLEOTIDE SEQUENCE [LARGE SCALE GENOMIC DNA]</scope>
    <source>
        <strain evidence="2 3">BRFM310</strain>
    </source>
</reference>
<gene>
    <name evidence="2" type="ORF">PYCCODRAFT_651163</name>
</gene>
<feature type="signal peptide" evidence="1">
    <location>
        <begin position="1"/>
        <end position="31"/>
    </location>
</feature>
<proteinExistence type="predicted"/>
<protein>
    <recommendedName>
        <fullName evidence="4">Secreted protein</fullName>
    </recommendedName>
</protein>
<evidence type="ECO:0008006" key="4">
    <source>
        <dbReference type="Google" id="ProtNLM"/>
    </source>
</evidence>
<sequence length="133" mass="14921">MTVHPHILRRAGLERTMHCLLVVVTVKSVVALAVRNPRSSDTEGRGTRAILCDRVDFPVNDMVKNQHRMYYHSPSEGPTYHAGQSRYSIMTPNVNNVAYHCYCRRSVIPNFKLATCSGCQRGVIRPGRAGLVQ</sequence>
<dbReference type="EMBL" id="KZ084115">
    <property type="protein sequence ID" value="OSD00941.1"/>
    <property type="molecule type" value="Genomic_DNA"/>
</dbReference>
<organism evidence="2 3">
    <name type="scientific">Trametes coccinea (strain BRFM310)</name>
    <name type="common">Pycnoporus coccineus</name>
    <dbReference type="NCBI Taxonomy" id="1353009"/>
    <lineage>
        <taxon>Eukaryota</taxon>
        <taxon>Fungi</taxon>
        <taxon>Dikarya</taxon>
        <taxon>Basidiomycota</taxon>
        <taxon>Agaricomycotina</taxon>
        <taxon>Agaricomycetes</taxon>
        <taxon>Polyporales</taxon>
        <taxon>Polyporaceae</taxon>
        <taxon>Trametes</taxon>
    </lineage>
</organism>
<evidence type="ECO:0000313" key="2">
    <source>
        <dbReference type="EMBL" id="OSD00941.1"/>
    </source>
</evidence>
<feature type="chain" id="PRO_5012621270" description="Secreted protein" evidence="1">
    <location>
        <begin position="32"/>
        <end position="133"/>
    </location>
</feature>
<accession>A0A1Y2IL68</accession>
<keyword evidence="3" id="KW-1185">Reference proteome</keyword>
<name>A0A1Y2IL68_TRAC3</name>
<dbReference type="AlphaFoldDB" id="A0A1Y2IL68"/>